<dbReference type="RefSeq" id="WP_167476428.1">
    <property type="nucleotide sequence ID" value="NZ_CP046172.1"/>
</dbReference>
<evidence type="ECO:0000313" key="3">
    <source>
        <dbReference type="Proteomes" id="UP000503540"/>
    </source>
</evidence>
<dbReference type="Proteomes" id="UP000503540">
    <property type="component" value="Chromosome"/>
</dbReference>
<sequence>MKISKSMIAAGSACAMAAGIVMISAPAHADQFTSCNGGTLKFNTSPIGPASAPVNGTLNATFTGCSGDTGGAGTAAGTFNGQAACGGAGVLVDADLNWANGKRTHVSGPWHMQNLTFSNSETNTLPVTGGDGSGTLAVTVGQISNVGQTVPDCLAGQARSFEMPITNLVVG</sequence>
<dbReference type="KEGG" id="nah:F5544_30605"/>
<feature type="signal peptide" evidence="1">
    <location>
        <begin position="1"/>
        <end position="29"/>
    </location>
</feature>
<proteinExistence type="predicted"/>
<dbReference type="AlphaFoldDB" id="A0A6G9YL85"/>
<gene>
    <name evidence="2" type="ORF">F5544_30605</name>
</gene>
<name>A0A6G9YL85_9NOCA</name>
<evidence type="ECO:0008006" key="4">
    <source>
        <dbReference type="Google" id="ProtNLM"/>
    </source>
</evidence>
<evidence type="ECO:0000256" key="1">
    <source>
        <dbReference type="SAM" id="SignalP"/>
    </source>
</evidence>
<evidence type="ECO:0000313" key="2">
    <source>
        <dbReference type="EMBL" id="QIS13964.1"/>
    </source>
</evidence>
<dbReference type="EMBL" id="CP046172">
    <property type="protein sequence ID" value="QIS13964.1"/>
    <property type="molecule type" value="Genomic_DNA"/>
</dbReference>
<accession>A0A6G9YL85</accession>
<keyword evidence="3" id="KW-1185">Reference proteome</keyword>
<keyword evidence="1" id="KW-0732">Signal</keyword>
<feature type="chain" id="PRO_5026237544" description="Secreted protein" evidence="1">
    <location>
        <begin position="30"/>
        <end position="171"/>
    </location>
</feature>
<protein>
    <recommendedName>
        <fullName evidence="4">Secreted protein</fullName>
    </recommendedName>
</protein>
<reference evidence="2 3" key="1">
    <citation type="journal article" date="2019" name="ACS Chem. Biol.">
        <title>Identification and Mobilization of a Cryptic Antibiotic Biosynthesis Gene Locus from a Human-Pathogenic Nocardia Isolate.</title>
        <authorList>
            <person name="Herisse M."/>
            <person name="Ishida K."/>
            <person name="Porter J.L."/>
            <person name="Howden B."/>
            <person name="Hertweck C."/>
            <person name="Stinear T.P."/>
            <person name="Pidot S.J."/>
        </authorList>
    </citation>
    <scope>NUCLEOTIDE SEQUENCE [LARGE SCALE GENOMIC DNA]</scope>
    <source>
        <strain evidence="2 3">AUSMDU00012717</strain>
    </source>
</reference>
<organism evidence="2 3">
    <name type="scientific">Nocardia arthritidis</name>
    <dbReference type="NCBI Taxonomy" id="228602"/>
    <lineage>
        <taxon>Bacteria</taxon>
        <taxon>Bacillati</taxon>
        <taxon>Actinomycetota</taxon>
        <taxon>Actinomycetes</taxon>
        <taxon>Mycobacteriales</taxon>
        <taxon>Nocardiaceae</taxon>
        <taxon>Nocardia</taxon>
    </lineage>
</organism>